<dbReference type="InterPro" id="IPR000949">
    <property type="entry name" value="ELM2_dom"/>
</dbReference>
<dbReference type="PROSITE" id="PS51156">
    <property type="entry name" value="ELM2"/>
    <property type="match status" value="1"/>
</dbReference>
<feature type="domain" description="ELM2" evidence="3">
    <location>
        <begin position="25"/>
        <end position="108"/>
    </location>
</feature>
<name>A0A1I7U1Y5_9PELO</name>
<keyword evidence="1" id="KW-0539">Nucleus</keyword>
<dbReference type="Proteomes" id="UP000095282">
    <property type="component" value="Unplaced"/>
</dbReference>
<evidence type="ECO:0000259" key="3">
    <source>
        <dbReference type="PROSITE" id="PS51156"/>
    </source>
</evidence>
<sequence>MKPMTRSRVKKLGVTLAGPLGQRRTAIKIGDDYQADIPEWDENIEEDEEREREEPMNITLLRFYHEEERLKTIEIEEKRKQKEAEKQRKLKEKLEMKMKKSGKENHQP</sequence>
<evidence type="ECO:0000313" key="4">
    <source>
        <dbReference type="Proteomes" id="UP000095282"/>
    </source>
</evidence>
<protein>
    <submittedName>
        <fullName evidence="5">ELM2 domain-containing protein</fullName>
    </submittedName>
</protein>
<dbReference type="AlphaFoldDB" id="A0A1I7U1Y5"/>
<evidence type="ECO:0000256" key="1">
    <source>
        <dbReference type="ARBA" id="ARBA00023242"/>
    </source>
</evidence>
<accession>A0A1I7U1Y5</accession>
<organism evidence="4 5">
    <name type="scientific">Caenorhabditis tropicalis</name>
    <dbReference type="NCBI Taxonomy" id="1561998"/>
    <lineage>
        <taxon>Eukaryota</taxon>
        <taxon>Metazoa</taxon>
        <taxon>Ecdysozoa</taxon>
        <taxon>Nematoda</taxon>
        <taxon>Chromadorea</taxon>
        <taxon>Rhabditida</taxon>
        <taxon>Rhabditina</taxon>
        <taxon>Rhabditomorpha</taxon>
        <taxon>Rhabditoidea</taxon>
        <taxon>Rhabditidae</taxon>
        <taxon>Peloderinae</taxon>
        <taxon>Caenorhabditis</taxon>
    </lineage>
</organism>
<reference evidence="5" key="1">
    <citation type="submission" date="2016-11" db="UniProtKB">
        <authorList>
            <consortium name="WormBaseParasite"/>
        </authorList>
    </citation>
    <scope>IDENTIFICATION</scope>
</reference>
<proteinExistence type="predicted"/>
<dbReference type="WBParaSite" id="Csp11.Scaffold629.g14031.t1">
    <property type="protein sequence ID" value="Csp11.Scaffold629.g14031.t1"/>
    <property type="gene ID" value="Csp11.Scaffold629.g14031"/>
</dbReference>
<dbReference type="Pfam" id="PF01448">
    <property type="entry name" value="ELM2"/>
    <property type="match status" value="1"/>
</dbReference>
<evidence type="ECO:0000256" key="2">
    <source>
        <dbReference type="SAM" id="MobiDB-lite"/>
    </source>
</evidence>
<feature type="region of interest" description="Disordered" evidence="2">
    <location>
        <begin position="78"/>
        <end position="108"/>
    </location>
</feature>
<keyword evidence="4" id="KW-1185">Reference proteome</keyword>
<evidence type="ECO:0000313" key="5">
    <source>
        <dbReference type="WBParaSite" id="Csp11.Scaffold629.g14031.t1"/>
    </source>
</evidence>